<reference evidence="4" key="1">
    <citation type="journal article" date="2011" name="Nat. Genet.">
        <title>The genome of the mesopolyploid crop species Brassica rapa.</title>
        <authorList>
            <consortium name="Brassica rapa Genome Sequencing Project Consortium"/>
            <person name="Wang X."/>
            <person name="Wang H."/>
            <person name="Wang J."/>
            <person name="Sun R."/>
            <person name="Wu J."/>
            <person name="Liu S."/>
            <person name="Bai Y."/>
            <person name="Mun J.H."/>
            <person name="Bancroft I."/>
            <person name="Cheng F."/>
            <person name="Huang S."/>
            <person name="Li X."/>
            <person name="Hua W."/>
            <person name="Wang J."/>
            <person name="Wang X."/>
            <person name="Freeling M."/>
            <person name="Pires J.C."/>
            <person name="Paterson A.H."/>
            <person name="Chalhoub B."/>
            <person name="Wang B."/>
            <person name="Hayward A."/>
            <person name="Sharpe A.G."/>
            <person name="Park B.S."/>
            <person name="Weisshaar B."/>
            <person name="Liu B."/>
            <person name="Li B."/>
            <person name="Liu B."/>
            <person name="Tong C."/>
            <person name="Song C."/>
            <person name="Duran C."/>
            <person name="Peng C."/>
            <person name="Geng C."/>
            <person name="Koh C."/>
            <person name="Lin C."/>
            <person name="Edwards D."/>
            <person name="Mu D."/>
            <person name="Shen D."/>
            <person name="Soumpourou E."/>
            <person name="Li F."/>
            <person name="Fraser F."/>
            <person name="Conant G."/>
            <person name="Lassalle G."/>
            <person name="King G.J."/>
            <person name="Bonnema G."/>
            <person name="Tang H."/>
            <person name="Wang H."/>
            <person name="Belcram H."/>
            <person name="Zhou H."/>
            <person name="Hirakawa H."/>
            <person name="Abe H."/>
            <person name="Guo H."/>
            <person name="Wang H."/>
            <person name="Jin H."/>
            <person name="Parkin I.A."/>
            <person name="Batley J."/>
            <person name="Kim J.S."/>
            <person name="Just J."/>
            <person name="Li J."/>
            <person name="Xu J."/>
            <person name="Deng J."/>
            <person name="Kim J.A."/>
            <person name="Li J."/>
            <person name="Yu J."/>
            <person name="Meng J."/>
            <person name="Wang J."/>
            <person name="Min J."/>
            <person name="Poulain J."/>
            <person name="Wang J."/>
            <person name="Hatakeyama K."/>
            <person name="Wu K."/>
            <person name="Wang L."/>
            <person name="Fang L."/>
            <person name="Trick M."/>
            <person name="Links M.G."/>
            <person name="Zhao M."/>
            <person name="Jin M."/>
            <person name="Ramchiary N."/>
            <person name="Drou N."/>
            <person name="Berkman P.J."/>
            <person name="Cai Q."/>
            <person name="Huang Q."/>
            <person name="Li R."/>
            <person name="Tabata S."/>
            <person name="Cheng S."/>
            <person name="Zhang S."/>
            <person name="Zhang S."/>
            <person name="Huang S."/>
            <person name="Sato S."/>
            <person name="Sun S."/>
            <person name="Kwon S.J."/>
            <person name="Choi S.R."/>
            <person name="Lee T.H."/>
            <person name="Fan W."/>
            <person name="Zhao X."/>
            <person name="Tan X."/>
            <person name="Xu X."/>
            <person name="Wang Y."/>
            <person name="Qiu Y."/>
            <person name="Yin Y."/>
            <person name="Li Y."/>
            <person name="Du Y."/>
            <person name="Liao Y."/>
            <person name="Lim Y."/>
            <person name="Narusaka Y."/>
            <person name="Wang Y."/>
            <person name="Wang Z."/>
            <person name="Li Z."/>
            <person name="Wang Z."/>
            <person name="Xiong Z."/>
            <person name="Zhang Z."/>
        </authorList>
    </citation>
    <scope>NUCLEOTIDE SEQUENCE [LARGE SCALE GENOMIC DNA]</scope>
    <source>
        <strain evidence="4">cv. Chiifu-401-42</strain>
    </source>
</reference>
<dbReference type="InParanoid" id="M4FEX2"/>
<dbReference type="OMA" id="AREGCEN"/>
<reference evidence="4" key="2">
    <citation type="journal article" date="2018" name="Hortic Res">
        <title>Improved Brassica rapa reference genome by single-molecule sequencing and chromosome conformation capture technologies.</title>
        <authorList>
            <person name="Zhang L."/>
            <person name="Cai X."/>
            <person name="Wu J."/>
            <person name="Liu M."/>
            <person name="Grob S."/>
            <person name="Cheng F."/>
            <person name="Liang J."/>
            <person name="Cai C."/>
            <person name="Liu Z."/>
            <person name="Liu B."/>
            <person name="Wang F."/>
            <person name="Li S."/>
            <person name="Liu F."/>
            <person name="Li X."/>
            <person name="Cheng L."/>
            <person name="Yang W."/>
            <person name="Li M.H."/>
            <person name="Grossniklaus U."/>
            <person name="Zheng H."/>
            <person name="Wang X."/>
        </authorList>
    </citation>
    <scope>NUCLEOTIDE SEQUENCE [LARGE SCALE GENOMIC DNA]</scope>
    <source>
        <strain evidence="4">cv. Chiifu-401-42</strain>
    </source>
</reference>
<feature type="region of interest" description="Disordered" evidence="2">
    <location>
        <begin position="1"/>
        <end position="35"/>
    </location>
</feature>
<dbReference type="Proteomes" id="UP000011750">
    <property type="component" value="Unassembled WGS sequence"/>
</dbReference>
<sequence length="750" mass="82450">MSSGQRLSRQQKGKAVAAASNTARNPDGDRVGDPEAIHRGAMMDTANLSRSQRLLVADAARLAREGSENVVARDATECARDGQSGAMPVESITLRARPVEGGSSESVDSEAELFPTIFYPDGIFEELPQLHTDLLRSAFLAVGHPTSPVYPEDFLRSVRAVALLRVYRWSEITVKKIHELKDRIARREWRSDLPTVLPIRAKRLDIFPRDIQKQISEAKKMGTLPDLSAMIAAQLGLVSGEGPSTAVPRAGEVPPSEARGAGKGKKRKRGDGSGAERSTEEASDVPPSGEPQKKKKKKKRTKKKSVSEESGNLEGPTETEGGDVEEEGLHPEEEALAAGVLGEEDDEEEAVDGQEPEASLGDAGSDNLEEESEGSPLLIRRRDDEADGEGQFPAPISPYVERRAERLKGKGETFARREGPYLRGRGDSAMNVLIDKYNTALKGALGELELAKKEFAEKEEVLARQLSEKRSNLEKLNGMMTRTITRRDELKAELEASRGIVRELEQKNADLESEKVSLTAAHEREMKRLRDSRVLEVTKERARVETKMAAKANRRFARIRSREERRGLYDEARLLHSQAFGTRKCLEALRRAGSDISQATIEIFAEQERKYEQEAEKLKVGEIPAGDLALSPLVLDSQFVDARILASLDPYGSNAGLIDPETALTLHTPLTHSTETPNRGNLAAEDNAPLLVLSDTSAEGSRRGNEEENVGVFEEIPRSDEMHVSPAARESSVRASELSALNDRESDRED</sequence>
<feature type="compositionally biased region" description="Basic and acidic residues" evidence="2">
    <location>
        <begin position="26"/>
        <end position="35"/>
    </location>
</feature>
<dbReference type="EnsemblPlants" id="Bra039644.1">
    <property type="protein sequence ID" value="Bra039644.1-P"/>
    <property type="gene ID" value="Bra039644"/>
</dbReference>
<keyword evidence="1" id="KW-0175">Coiled coil</keyword>
<dbReference type="Gramene" id="Bra039644.1">
    <property type="protein sequence ID" value="Bra039644.1-P"/>
    <property type="gene ID" value="Bra039644"/>
</dbReference>
<feature type="region of interest" description="Disordered" evidence="2">
    <location>
        <begin position="242"/>
        <end position="399"/>
    </location>
</feature>
<feature type="compositionally biased region" description="Polar residues" evidence="2">
    <location>
        <begin position="1"/>
        <end position="10"/>
    </location>
</feature>
<dbReference type="STRING" id="51351.M4FEX2"/>
<feature type="region of interest" description="Disordered" evidence="2">
    <location>
        <begin position="695"/>
        <end position="750"/>
    </location>
</feature>
<accession>M4FEX2</accession>
<proteinExistence type="predicted"/>
<protein>
    <submittedName>
        <fullName evidence="3">Uncharacterized protein</fullName>
    </submittedName>
</protein>
<dbReference type="HOGENOM" id="CLU_008955_0_0_1"/>
<name>M4FEX2_BRACM</name>
<evidence type="ECO:0000313" key="4">
    <source>
        <dbReference type="Proteomes" id="UP000011750"/>
    </source>
</evidence>
<reference evidence="3" key="3">
    <citation type="submission" date="2023-03" db="UniProtKB">
        <authorList>
            <consortium name="EnsemblPlants"/>
        </authorList>
    </citation>
    <scope>IDENTIFICATION</scope>
    <source>
        <strain evidence="3">cv. Chiifu-401-42</strain>
    </source>
</reference>
<evidence type="ECO:0000256" key="2">
    <source>
        <dbReference type="SAM" id="MobiDB-lite"/>
    </source>
</evidence>
<dbReference type="AlphaFoldDB" id="M4FEX2"/>
<evidence type="ECO:0000256" key="1">
    <source>
        <dbReference type="SAM" id="Coils"/>
    </source>
</evidence>
<evidence type="ECO:0000313" key="3">
    <source>
        <dbReference type="EnsemblPlants" id="Bra039644.1-P"/>
    </source>
</evidence>
<organism evidence="3 4">
    <name type="scientific">Brassica campestris</name>
    <name type="common">Field mustard</name>
    <dbReference type="NCBI Taxonomy" id="3711"/>
    <lineage>
        <taxon>Eukaryota</taxon>
        <taxon>Viridiplantae</taxon>
        <taxon>Streptophyta</taxon>
        <taxon>Embryophyta</taxon>
        <taxon>Tracheophyta</taxon>
        <taxon>Spermatophyta</taxon>
        <taxon>Magnoliopsida</taxon>
        <taxon>eudicotyledons</taxon>
        <taxon>Gunneridae</taxon>
        <taxon>Pentapetalae</taxon>
        <taxon>rosids</taxon>
        <taxon>malvids</taxon>
        <taxon>Brassicales</taxon>
        <taxon>Brassicaceae</taxon>
        <taxon>Brassiceae</taxon>
        <taxon>Brassica</taxon>
    </lineage>
</organism>
<keyword evidence="4" id="KW-1185">Reference proteome</keyword>
<dbReference type="FunCoup" id="M4FEX2">
    <property type="interactions" value="15"/>
</dbReference>
<feature type="compositionally biased region" description="Basic residues" evidence="2">
    <location>
        <begin position="293"/>
        <end position="304"/>
    </location>
</feature>
<feature type="compositionally biased region" description="Acidic residues" evidence="2">
    <location>
        <begin position="342"/>
        <end position="355"/>
    </location>
</feature>
<feature type="coiled-coil region" evidence="1">
    <location>
        <begin position="434"/>
        <end position="521"/>
    </location>
</feature>